<proteinExistence type="predicted"/>
<name>A0A382KJM4_9ZZZZ</name>
<accession>A0A382KJM4</accession>
<evidence type="ECO:0000313" key="1">
    <source>
        <dbReference type="EMBL" id="SVC24419.1"/>
    </source>
</evidence>
<reference evidence="1" key="1">
    <citation type="submission" date="2018-05" db="EMBL/GenBank/DDBJ databases">
        <authorList>
            <person name="Lanie J.A."/>
            <person name="Ng W.-L."/>
            <person name="Kazmierczak K.M."/>
            <person name="Andrzejewski T.M."/>
            <person name="Davidsen T.M."/>
            <person name="Wayne K.J."/>
            <person name="Tettelin H."/>
            <person name="Glass J.I."/>
            <person name="Rusch D."/>
            <person name="Podicherti R."/>
            <person name="Tsui H.-C.T."/>
            <person name="Winkler M.E."/>
        </authorList>
    </citation>
    <scope>NUCLEOTIDE SEQUENCE</scope>
</reference>
<sequence length="50" mass="5947">MSKEDQMRELLVFIIQTLDSEFNHKVQDKDNPIGLIRHKVDRVLNHSDRS</sequence>
<gene>
    <name evidence="1" type="ORF">METZ01_LOCUS277273</name>
</gene>
<protein>
    <submittedName>
        <fullName evidence="1">Uncharacterized protein</fullName>
    </submittedName>
</protein>
<dbReference type="AlphaFoldDB" id="A0A382KJM4"/>
<dbReference type="EMBL" id="UINC01080977">
    <property type="protein sequence ID" value="SVC24419.1"/>
    <property type="molecule type" value="Genomic_DNA"/>
</dbReference>
<organism evidence="1">
    <name type="scientific">marine metagenome</name>
    <dbReference type="NCBI Taxonomy" id="408172"/>
    <lineage>
        <taxon>unclassified sequences</taxon>
        <taxon>metagenomes</taxon>
        <taxon>ecological metagenomes</taxon>
    </lineage>
</organism>